<keyword evidence="11 14" id="KW-0418">Kinase</keyword>
<keyword evidence="9 14" id="KW-0808">Transferase</keyword>
<evidence type="ECO:0000313" key="18">
    <source>
        <dbReference type="Proteomes" id="UP000294593"/>
    </source>
</evidence>
<dbReference type="OrthoDB" id="9788370at2"/>
<comment type="catalytic activity">
    <reaction evidence="3">
        <text>adenosylcob(III)inamide + GTP = adenosylcob(III)inamide phosphate + GDP + H(+)</text>
        <dbReference type="Rhea" id="RHEA:15765"/>
        <dbReference type="ChEBI" id="CHEBI:2480"/>
        <dbReference type="ChEBI" id="CHEBI:15378"/>
        <dbReference type="ChEBI" id="CHEBI:37565"/>
        <dbReference type="ChEBI" id="CHEBI:58189"/>
        <dbReference type="ChEBI" id="CHEBI:58502"/>
        <dbReference type="EC" id="2.7.1.156"/>
    </reaction>
</comment>
<evidence type="ECO:0000256" key="12">
    <source>
        <dbReference type="ARBA" id="ARBA00022840"/>
    </source>
</evidence>
<proteinExistence type="inferred from homology"/>
<keyword evidence="13 14" id="KW-0342">GTP-binding</keyword>
<evidence type="ECO:0000256" key="15">
    <source>
        <dbReference type="PIRSR" id="PIRSR006135-1"/>
    </source>
</evidence>
<evidence type="ECO:0000256" key="7">
    <source>
        <dbReference type="ARBA" id="ARBA00007490"/>
    </source>
</evidence>
<dbReference type="Pfam" id="PF02283">
    <property type="entry name" value="CobU"/>
    <property type="match status" value="1"/>
</dbReference>
<feature type="binding site" evidence="16">
    <location>
        <begin position="56"/>
        <end position="59"/>
    </location>
    <ligand>
        <name>GTP</name>
        <dbReference type="ChEBI" id="CHEBI:37565"/>
    </ligand>
</feature>
<evidence type="ECO:0000256" key="10">
    <source>
        <dbReference type="ARBA" id="ARBA00022741"/>
    </source>
</evidence>
<keyword evidence="17" id="KW-0548">Nucleotidyltransferase</keyword>
<feature type="binding site" evidence="16">
    <location>
        <begin position="9"/>
        <end position="16"/>
    </location>
    <ligand>
        <name>GTP</name>
        <dbReference type="ChEBI" id="CHEBI:37565"/>
    </ligand>
</feature>
<dbReference type="EMBL" id="SNXW01000001">
    <property type="protein sequence ID" value="TDP88183.1"/>
    <property type="molecule type" value="Genomic_DNA"/>
</dbReference>
<evidence type="ECO:0000256" key="13">
    <source>
        <dbReference type="ARBA" id="ARBA00023134"/>
    </source>
</evidence>
<dbReference type="CDD" id="cd00544">
    <property type="entry name" value="CobU"/>
    <property type="match status" value="1"/>
</dbReference>
<evidence type="ECO:0000256" key="14">
    <source>
        <dbReference type="PIRNR" id="PIRNR006135"/>
    </source>
</evidence>
<keyword evidence="12 14" id="KW-0067">ATP-binding</keyword>
<dbReference type="GO" id="GO:0043752">
    <property type="term" value="F:adenosylcobinamide kinase activity"/>
    <property type="evidence" value="ECO:0007669"/>
    <property type="project" value="UniProtKB-EC"/>
</dbReference>
<name>A0A4R6RNA6_9BURK</name>
<comment type="pathway">
    <text evidence="5 14">Cofactor biosynthesis; adenosylcobalamin biosynthesis; adenosylcobalamin from cob(II)yrinate a,c-diamide: step 6/7.</text>
</comment>
<keyword evidence="10 14" id="KW-0547">Nucleotide-binding</keyword>
<feature type="binding site" evidence="16">
    <location>
        <begin position="39"/>
        <end position="41"/>
    </location>
    <ligand>
        <name>GTP</name>
        <dbReference type="ChEBI" id="CHEBI:37565"/>
    </ligand>
</feature>
<feature type="active site" description="GMP-histidine intermediate" evidence="15">
    <location>
        <position position="55"/>
    </location>
</feature>
<dbReference type="Proteomes" id="UP000294593">
    <property type="component" value="Unassembled WGS sequence"/>
</dbReference>
<dbReference type="PANTHER" id="PTHR34848:SF1">
    <property type="entry name" value="BIFUNCTIONAL ADENOSYLCOBALAMIN BIOSYNTHESIS PROTEIN COBU"/>
    <property type="match status" value="1"/>
</dbReference>
<dbReference type="GO" id="GO:0005525">
    <property type="term" value="F:GTP binding"/>
    <property type="evidence" value="ECO:0007669"/>
    <property type="project" value="UniProtKB-UniRule"/>
</dbReference>
<evidence type="ECO:0000256" key="5">
    <source>
        <dbReference type="ARBA" id="ARBA00004692"/>
    </source>
</evidence>
<dbReference type="InterPro" id="IPR003203">
    <property type="entry name" value="CobU/CobP"/>
</dbReference>
<protein>
    <recommendedName>
        <fullName evidence="14">Bifunctional adenosylcobalamin biosynthesis protein</fullName>
        <ecNumber evidence="14">2.7.1.156</ecNumber>
        <ecNumber evidence="14">2.7.7.62</ecNumber>
    </recommendedName>
</protein>
<accession>A0A4R6RNA6</accession>
<evidence type="ECO:0000313" key="17">
    <source>
        <dbReference type="EMBL" id="TDP88183.1"/>
    </source>
</evidence>
<dbReference type="AlphaFoldDB" id="A0A4R6RNA6"/>
<evidence type="ECO:0000256" key="6">
    <source>
        <dbReference type="ARBA" id="ARBA00005159"/>
    </source>
</evidence>
<keyword evidence="8 14" id="KW-0169">Cobalamin biosynthesis</keyword>
<dbReference type="UniPathway" id="UPA00148">
    <property type="reaction ID" value="UER00236"/>
</dbReference>
<dbReference type="PANTHER" id="PTHR34848">
    <property type="match status" value="1"/>
</dbReference>
<dbReference type="EC" id="2.7.1.156" evidence="14"/>
<evidence type="ECO:0000256" key="4">
    <source>
        <dbReference type="ARBA" id="ARBA00003889"/>
    </source>
</evidence>
<comment type="similarity">
    <text evidence="7 14">Belongs to the CobU/CobP family.</text>
</comment>
<dbReference type="Gene3D" id="3.40.50.300">
    <property type="entry name" value="P-loop containing nucleotide triphosphate hydrolases"/>
    <property type="match status" value="1"/>
</dbReference>
<evidence type="ECO:0000256" key="2">
    <source>
        <dbReference type="ARBA" id="ARBA00000711"/>
    </source>
</evidence>
<dbReference type="EC" id="2.7.7.62" evidence="14"/>
<comment type="catalytic activity">
    <reaction evidence="1 14">
        <text>adenosylcob(III)inamide + ATP = adenosylcob(III)inamide phosphate + ADP + H(+)</text>
        <dbReference type="Rhea" id="RHEA:15769"/>
        <dbReference type="ChEBI" id="CHEBI:2480"/>
        <dbReference type="ChEBI" id="CHEBI:15378"/>
        <dbReference type="ChEBI" id="CHEBI:30616"/>
        <dbReference type="ChEBI" id="CHEBI:58502"/>
        <dbReference type="ChEBI" id="CHEBI:456216"/>
        <dbReference type="EC" id="2.7.1.156"/>
    </reaction>
</comment>
<dbReference type="GO" id="GO:0009236">
    <property type="term" value="P:cobalamin biosynthetic process"/>
    <property type="evidence" value="ECO:0007669"/>
    <property type="project" value="UniProtKB-UniRule"/>
</dbReference>
<evidence type="ECO:0000256" key="8">
    <source>
        <dbReference type="ARBA" id="ARBA00022573"/>
    </source>
</evidence>
<evidence type="ECO:0000256" key="1">
    <source>
        <dbReference type="ARBA" id="ARBA00000312"/>
    </source>
</evidence>
<dbReference type="InterPro" id="IPR027417">
    <property type="entry name" value="P-loop_NTPase"/>
</dbReference>
<comment type="catalytic activity">
    <reaction evidence="2 14">
        <text>adenosylcob(III)inamide phosphate + GTP + H(+) = adenosylcob(III)inamide-GDP + diphosphate</text>
        <dbReference type="Rhea" id="RHEA:22712"/>
        <dbReference type="ChEBI" id="CHEBI:15378"/>
        <dbReference type="ChEBI" id="CHEBI:33019"/>
        <dbReference type="ChEBI" id="CHEBI:37565"/>
        <dbReference type="ChEBI" id="CHEBI:58502"/>
        <dbReference type="ChEBI" id="CHEBI:60487"/>
        <dbReference type="EC" id="2.7.7.62"/>
    </reaction>
</comment>
<dbReference type="NCBIfam" id="NF004469">
    <property type="entry name" value="PRK05800.1"/>
    <property type="match status" value="1"/>
</dbReference>
<dbReference type="RefSeq" id="WP_133605824.1">
    <property type="nucleotide sequence ID" value="NZ_SNXW01000001.1"/>
</dbReference>
<evidence type="ECO:0000256" key="11">
    <source>
        <dbReference type="ARBA" id="ARBA00022777"/>
    </source>
</evidence>
<comment type="pathway">
    <text evidence="6 14">Cofactor biosynthesis; adenosylcobalamin biosynthesis; adenosylcobalamin from cob(II)yrinate a,c-diamide: step 5/7.</text>
</comment>
<comment type="function">
    <text evidence="4 14">Catalyzes ATP-dependent phosphorylation of adenosylcobinamide and addition of GMP to adenosylcobinamide phosphate.</text>
</comment>
<evidence type="ECO:0000256" key="3">
    <source>
        <dbReference type="ARBA" id="ARBA00001522"/>
    </source>
</evidence>
<dbReference type="PIRSF" id="PIRSF006135">
    <property type="entry name" value="CobU"/>
    <property type="match status" value="1"/>
</dbReference>
<feature type="binding site" evidence="16">
    <location>
        <position position="89"/>
    </location>
    <ligand>
        <name>GTP</name>
        <dbReference type="ChEBI" id="CHEBI:37565"/>
    </ligand>
</feature>
<dbReference type="GO" id="GO:0008820">
    <property type="term" value="F:cobinamide phosphate guanylyltransferase activity"/>
    <property type="evidence" value="ECO:0007669"/>
    <property type="project" value="UniProtKB-UniRule"/>
</dbReference>
<organism evidence="17 18">
    <name type="scientific">Aquabacterium commune</name>
    <dbReference type="NCBI Taxonomy" id="70586"/>
    <lineage>
        <taxon>Bacteria</taxon>
        <taxon>Pseudomonadati</taxon>
        <taxon>Pseudomonadota</taxon>
        <taxon>Betaproteobacteria</taxon>
        <taxon>Burkholderiales</taxon>
        <taxon>Aquabacterium</taxon>
    </lineage>
</organism>
<comment type="caution">
    <text evidence="17">The sequence shown here is derived from an EMBL/GenBank/DDBJ whole genome shotgun (WGS) entry which is preliminary data.</text>
</comment>
<evidence type="ECO:0000256" key="9">
    <source>
        <dbReference type="ARBA" id="ARBA00022679"/>
    </source>
</evidence>
<reference evidence="17 18" key="1">
    <citation type="submission" date="2019-03" db="EMBL/GenBank/DDBJ databases">
        <title>Genomic Encyclopedia of Type Strains, Phase IV (KMG-IV): sequencing the most valuable type-strain genomes for metagenomic binning, comparative biology and taxonomic classification.</title>
        <authorList>
            <person name="Goeker M."/>
        </authorList>
    </citation>
    <scope>NUCLEOTIDE SEQUENCE [LARGE SCALE GENOMIC DNA]</scope>
    <source>
        <strain evidence="17 18">DSM 11901</strain>
    </source>
</reference>
<dbReference type="GO" id="GO:0005524">
    <property type="term" value="F:ATP binding"/>
    <property type="evidence" value="ECO:0007669"/>
    <property type="project" value="UniProtKB-UniRule"/>
</dbReference>
<evidence type="ECO:0000256" key="16">
    <source>
        <dbReference type="PIRSR" id="PIRSR006135-2"/>
    </source>
</evidence>
<dbReference type="SUPFAM" id="SSF52540">
    <property type="entry name" value="P-loop containing nucleoside triphosphate hydrolases"/>
    <property type="match status" value="1"/>
</dbReference>
<sequence>MSPHHLILGGQRSGKSRHAERLAQAWLQRSPQHGVTVVATAMVSDDEMRERIARHRLDRPASFDATEAPLDLAGALRSVRDPQRLVLIDCLTLWVTNVLMPLHGAADARADARADGLVGEADWAQRRLDLLAALREREGPVVLVSNEIGMGVIPLGAGVRRVVDELGRLHQDVAHCCGHITLMAAGQPFTQQVQRWD</sequence>
<keyword evidence="18" id="KW-1185">Reference proteome</keyword>
<feature type="binding site" evidence="16">
    <location>
        <position position="67"/>
    </location>
    <ligand>
        <name>GTP</name>
        <dbReference type="ChEBI" id="CHEBI:37565"/>
    </ligand>
</feature>
<gene>
    <name evidence="17" type="ORF">EV672_101327</name>
</gene>